<dbReference type="WBParaSite" id="MCU_003550-RA">
    <property type="protein sequence ID" value="MCU_003550-RA"/>
    <property type="gene ID" value="MCU_003550"/>
</dbReference>
<keyword evidence="2" id="KW-0106">Calcium</keyword>
<comment type="similarity">
    <text evidence="1 2">Belongs to the phospholipid scramblase family.</text>
</comment>
<protein>
    <recommendedName>
        <fullName evidence="2">Phospholipid scramblase</fullName>
    </recommendedName>
</protein>
<evidence type="ECO:0000313" key="3">
    <source>
        <dbReference type="WBParaSite" id="MCU_003550-RA"/>
    </source>
</evidence>
<evidence type="ECO:0000256" key="1">
    <source>
        <dbReference type="ARBA" id="ARBA00005350"/>
    </source>
</evidence>
<dbReference type="AlphaFoldDB" id="A0A5K3EYE2"/>
<accession>A0A5K3EYE2</accession>
<dbReference type="GO" id="GO:0017128">
    <property type="term" value="F:phospholipid scramblase activity"/>
    <property type="evidence" value="ECO:0007669"/>
    <property type="project" value="InterPro"/>
</dbReference>
<keyword evidence="2" id="KW-0449">Lipoprotein</keyword>
<proteinExistence type="inferred from homology"/>
<name>A0A5K3EYE2_MESCO</name>
<sequence length="126" mass="13542">MNHVDVHSPAFGPLGRILQQSEGCRTAFVGCDASGTVVFKIQGGNICCNFSLFGGNVVYEVLSADGSTKIGAIEKVWSGIGAEYFTDADVYSLSFPMDLHVKAKALLMAAAFLIDFMFFERSSSSR</sequence>
<reference evidence="3" key="1">
    <citation type="submission" date="2019-11" db="UniProtKB">
        <authorList>
            <consortium name="WormBaseParasite"/>
        </authorList>
    </citation>
    <scope>IDENTIFICATION</scope>
</reference>
<evidence type="ECO:0000256" key="2">
    <source>
        <dbReference type="RuleBase" id="RU363116"/>
    </source>
</evidence>
<dbReference type="PANTHER" id="PTHR23248">
    <property type="entry name" value="PHOSPHOLIPID SCRAMBLASE-RELATED"/>
    <property type="match status" value="1"/>
</dbReference>
<dbReference type="PANTHER" id="PTHR23248:SF9">
    <property type="entry name" value="PHOSPHOLIPID SCRAMBLASE"/>
    <property type="match status" value="1"/>
</dbReference>
<dbReference type="Pfam" id="PF03803">
    <property type="entry name" value="Scramblase"/>
    <property type="match status" value="1"/>
</dbReference>
<keyword evidence="2" id="KW-0564">Palmitate</keyword>
<comment type="function">
    <text evidence="2">May mediate accelerated ATP-independent bidirectional transbilayer migration of phospholipids upon binding calcium ions that results in a loss of phospholipid asymmetry in the plasma membrane.</text>
</comment>
<dbReference type="InterPro" id="IPR005552">
    <property type="entry name" value="Scramblase"/>
</dbReference>
<dbReference type="GO" id="GO:0005886">
    <property type="term" value="C:plasma membrane"/>
    <property type="evidence" value="ECO:0007669"/>
    <property type="project" value="TreeGrafter"/>
</dbReference>
<organism evidence="3">
    <name type="scientific">Mesocestoides corti</name>
    <name type="common">Flatworm</name>
    <dbReference type="NCBI Taxonomy" id="53468"/>
    <lineage>
        <taxon>Eukaryota</taxon>
        <taxon>Metazoa</taxon>
        <taxon>Spiralia</taxon>
        <taxon>Lophotrochozoa</taxon>
        <taxon>Platyhelminthes</taxon>
        <taxon>Cestoda</taxon>
        <taxon>Eucestoda</taxon>
        <taxon>Cyclophyllidea</taxon>
        <taxon>Mesocestoididae</taxon>
        <taxon>Mesocestoides</taxon>
    </lineage>
</organism>
<comment type="cofactor">
    <cofactor evidence="2">
        <name>Ca(2+)</name>
        <dbReference type="ChEBI" id="CHEBI:29108"/>
    </cofactor>
</comment>